<dbReference type="EMBL" id="JBHSRJ010000001">
    <property type="protein sequence ID" value="MFC6041601.1"/>
    <property type="molecule type" value="Genomic_DNA"/>
</dbReference>
<dbReference type="SUPFAM" id="SSF48452">
    <property type="entry name" value="TPR-like"/>
    <property type="match status" value="2"/>
</dbReference>
<evidence type="ECO:0000313" key="2">
    <source>
        <dbReference type="EMBL" id="MFC6041601.1"/>
    </source>
</evidence>
<dbReference type="Gene3D" id="1.25.40.10">
    <property type="entry name" value="Tetratricopeptide repeat domain"/>
    <property type="match status" value="2"/>
</dbReference>
<proteinExistence type="predicted"/>
<dbReference type="Proteomes" id="UP001596135">
    <property type="component" value="Unassembled WGS sequence"/>
</dbReference>
<sequence length="816" mass="86943">MTSPHDLHTRGVSALNRGRHREARRLLERAREEAGEAADADLDARIAGSLAYVLSETGEHDAAMALCREALGRSGLDRHTEGILHAQLGLLQMLRGETAAAMADLDAASRLMDDPTHLARIHLNRGNVHLQRKQLPEALAGFEQSHMAYRQVGDEYGAAKAVHNLGYVHFLEGDLVAALRRLDEAYPSFEAEGPVMTAMADQDRAEVLMAAGLYEQGATALAAAADAYGRRRLHQRRGEAELALARSLVPRDPAGAGTAARDALRRFRRTGAGAWQVRADATLLSAQVEAGGTGPALAQRGVAIAEALAEQGLRWEAALARIDATRVRIRRGDLDRARTDLRDVGTVRRAPLGVRLLDRDVRAELAAASGRRADALRHLRAGLSDLHAWQSSFGSLDLQTGVAGHGTRLGVRGLALAVASRRPEVLLEWSERARMLASRVQPVRPPEDEQIAGDLAELRELAADPGRDPRREGELRQRVRERAWQHRGSGEVADPVTLDALRDALDQDTALVAYVVTATAVVALVVTTDEVTWVDLGHRDELDQLIGGLLPDLDMAATDLPDAMGSFVRTELAQRLDTLAALLVAPVLDAVGDRRVVLTPSGVLSGIPWTLLPGYVGRPLTVAQSATAWLARRTTPLRTASAGFVAGPRVARAEDEVVAAAKEWPAARVLLGDEATAAAVSALADDVDVLHVAAHGRHSAENAMFAGVQLVDGPWFGYDIDRLSRVPDVVLLSACEVGRSTVRSGEELIGMTTAWLHAGARCVIASPAAINDQAAYGVLLAVHERLAAGVDPAAALAEAVGAVSAGTAPVPLVCFG</sequence>
<dbReference type="PANTHER" id="PTHR10098">
    <property type="entry name" value="RAPSYN-RELATED"/>
    <property type="match status" value="1"/>
</dbReference>
<organism evidence="2 3">
    <name type="scientific">Nocardioides hankookensis</name>
    <dbReference type="NCBI Taxonomy" id="443157"/>
    <lineage>
        <taxon>Bacteria</taxon>
        <taxon>Bacillati</taxon>
        <taxon>Actinomycetota</taxon>
        <taxon>Actinomycetes</taxon>
        <taxon>Propionibacteriales</taxon>
        <taxon>Nocardioidaceae</taxon>
        <taxon>Nocardioides</taxon>
    </lineage>
</organism>
<dbReference type="SMART" id="SM00028">
    <property type="entry name" value="TPR"/>
    <property type="match status" value="5"/>
</dbReference>
<evidence type="ECO:0000313" key="3">
    <source>
        <dbReference type="Proteomes" id="UP001596135"/>
    </source>
</evidence>
<comment type="caution">
    <text evidence="2">The sequence shown here is derived from an EMBL/GenBank/DDBJ whole genome shotgun (WGS) entry which is preliminary data.</text>
</comment>
<evidence type="ECO:0000259" key="1">
    <source>
        <dbReference type="Pfam" id="PF12770"/>
    </source>
</evidence>
<gene>
    <name evidence="2" type="ORF">ACFPYL_00845</name>
</gene>
<accession>A0ABW1LE60</accession>
<protein>
    <submittedName>
        <fullName evidence="2">CHAT domain-containing protein</fullName>
    </submittedName>
</protein>
<reference evidence="3" key="1">
    <citation type="journal article" date="2019" name="Int. J. Syst. Evol. Microbiol.">
        <title>The Global Catalogue of Microorganisms (GCM) 10K type strain sequencing project: providing services to taxonomists for standard genome sequencing and annotation.</title>
        <authorList>
            <consortium name="The Broad Institute Genomics Platform"/>
            <consortium name="The Broad Institute Genome Sequencing Center for Infectious Disease"/>
            <person name="Wu L."/>
            <person name="Ma J."/>
        </authorList>
    </citation>
    <scope>NUCLEOTIDE SEQUENCE [LARGE SCALE GENOMIC DNA]</scope>
    <source>
        <strain evidence="3">CCUG 54522</strain>
    </source>
</reference>
<name>A0ABW1LE60_9ACTN</name>
<keyword evidence="3" id="KW-1185">Reference proteome</keyword>
<dbReference type="RefSeq" id="WP_379149394.1">
    <property type="nucleotide sequence ID" value="NZ_JBHSRJ010000001.1"/>
</dbReference>
<dbReference type="Pfam" id="PF12770">
    <property type="entry name" value="CHAT"/>
    <property type="match status" value="1"/>
</dbReference>
<dbReference type="Pfam" id="PF13424">
    <property type="entry name" value="TPR_12"/>
    <property type="match status" value="1"/>
</dbReference>
<dbReference type="InterPro" id="IPR019734">
    <property type="entry name" value="TPR_rpt"/>
</dbReference>
<dbReference type="InterPro" id="IPR024983">
    <property type="entry name" value="CHAT_dom"/>
</dbReference>
<dbReference type="InterPro" id="IPR011990">
    <property type="entry name" value="TPR-like_helical_dom_sf"/>
</dbReference>
<feature type="domain" description="CHAT" evidence="1">
    <location>
        <begin position="576"/>
        <end position="803"/>
    </location>
</feature>